<reference evidence="1 2" key="2">
    <citation type="submission" date="2020-03" db="EMBL/GenBank/DDBJ databases">
        <title>Kangsaoukella pontilimi gen. nov., sp. nov., a new member of the family Rhodobacteraceae isolated from a tidal mudflat.</title>
        <authorList>
            <person name="Kim I.S."/>
        </authorList>
    </citation>
    <scope>NUCLEOTIDE SEQUENCE [LARGE SCALE GENOMIC DNA]</scope>
    <source>
        <strain evidence="1 2">GH1-50</strain>
    </source>
</reference>
<organism evidence="1 2">
    <name type="scientific">Kangsaoukella pontilimi</name>
    <dbReference type="NCBI Taxonomy" id="2691042"/>
    <lineage>
        <taxon>Bacteria</taxon>
        <taxon>Pseudomonadati</taxon>
        <taxon>Pseudomonadota</taxon>
        <taxon>Alphaproteobacteria</taxon>
        <taxon>Rhodobacterales</taxon>
        <taxon>Paracoccaceae</taxon>
        <taxon>Kangsaoukella</taxon>
    </lineage>
</organism>
<comment type="caution">
    <text evidence="1">The sequence shown here is derived from an EMBL/GenBank/DDBJ whole genome shotgun (WGS) entry which is preliminary data.</text>
</comment>
<dbReference type="PROSITE" id="PS51257">
    <property type="entry name" value="PROKAR_LIPOPROTEIN"/>
    <property type="match status" value="1"/>
</dbReference>
<protein>
    <recommendedName>
        <fullName evidence="3">Lipoprotein</fullName>
    </recommendedName>
</protein>
<accession>A0A7C9IH02</accession>
<keyword evidence="2" id="KW-1185">Reference proteome</keyword>
<dbReference type="AlphaFoldDB" id="A0A7C9IH02"/>
<dbReference type="EMBL" id="WUPT01000002">
    <property type="protein sequence ID" value="MXQ08684.1"/>
    <property type="molecule type" value="Genomic_DNA"/>
</dbReference>
<gene>
    <name evidence="1" type="ORF">GQ651_12580</name>
</gene>
<name>A0A7C9IH02_9RHOB</name>
<dbReference type="Proteomes" id="UP000480350">
    <property type="component" value="Unassembled WGS sequence"/>
</dbReference>
<sequence length="45" mass="4463">MLHRLALALALLTLTTACVPVVIGGAAAIGADTIAEDRNGGDGLF</sequence>
<dbReference type="RefSeq" id="WP_160764592.1">
    <property type="nucleotide sequence ID" value="NZ_WUPT01000002.1"/>
</dbReference>
<proteinExistence type="predicted"/>
<evidence type="ECO:0000313" key="1">
    <source>
        <dbReference type="EMBL" id="MXQ08684.1"/>
    </source>
</evidence>
<reference evidence="1 2" key="1">
    <citation type="submission" date="2019-12" db="EMBL/GenBank/DDBJ databases">
        <authorList>
            <person name="Lee S.D."/>
        </authorList>
    </citation>
    <scope>NUCLEOTIDE SEQUENCE [LARGE SCALE GENOMIC DNA]</scope>
    <source>
        <strain evidence="1 2">GH1-50</strain>
    </source>
</reference>
<evidence type="ECO:0008006" key="3">
    <source>
        <dbReference type="Google" id="ProtNLM"/>
    </source>
</evidence>
<evidence type="ECO:0000313" key="2">
    <source>
        <dbReference type="Proteomes" id="UP000480350"/>
    </source>
</evidence>